<organism evidence="12 13">
    <name type="scientific">Bemisia tabaci</name>
    <name type="common">Sweetpotato whitefly</name>
    <name type="synonym">Aleurodes tabaci</name>
    <dbReference type="NCBI Taxonomy" id="7038"/>
    <lineage>
        <taxon>Eukaryota</taxon>
        <taxon>Metazoa</taxon>
        <taxon>Ecdysozoa</taxon>
        <taxon>Arthropoda</taxon>
        <taxon>Hexapoda</taxon>
        <taxon>Insecta</taxon>
        <taxon>Pterygota</taxon>
        <taxon>Neoptera</taxon>
        <taxon>Paraneoptera</taxon>
        <taxon>Hemiptera</taxon>
        <taxon>Sternorrhyncha</taxon>
        <taxon>Aleyrodoidea</taxon>
        <taxon>Aleyrodidae</taxon>
        <taxon>Aleyrodinae</taxon>
        <taxon>Bemisia</taxon>
    </lineage>
</organism>
<dbReference type="PANTHER" id="PTHR45653">
    <property type="entry name" value="DEDICATOR OF CYTOKINESIS"/>
    <property type="match status" value="1"/>
</dbReference>
<dbReference type="Gene3D" id="1.20.1270.350">
    <property type="entry name" value="Dedicator of cytokinesis N-terminal subdomain"/>
    <property type="match status" value="1"/>
</dbReference>
<dbReference type="FunFam" id="1.25.40.410:FF:000003">
    <property type="entry name" value="Dedicator of cytokinesis protein 4"/>
    <property type="match status" value="1"/>
</dbReference>
<comment type="similarity">
    <text evidence="7">Belongs to the DOCK family.</text>
</comment>
<proteinExistence type="inferred from homology"/>
<dbReference type="CDD" id="cd11697">
    <property type="entry name" value="DHR2_DOCK_A"/>
    <property type="match status" value="1"/>
</dbReference>
<dbReference type="InterPro" id="IPR043162">
    <property type="entry name" value="DOCK_C_lobe_C"/>
</dbReference>
<dbReference type="Pfam" id="PF07653">
    <property type="entry name" value="SH3_2"/>
    <property type="match status" value="1"/>
</dbReference>
<dbReference type="InterPro" id="IPR046770">
    <property type="entry name" value="DOCKER_Lobe_B"/>
</dbReference>
<dbReference type="InterPro" id="IPR027007">
    <property type="entry name" value="C2_DOCK-type_domain"/>
</dbReference>
<feature type="domain" description="C2 DOCK-type" evidence="10">
    <location>
        <begin position="421"/>
        <end position="591"/>
    </location>
</feature>
<feature type="compositionally biased region" description="Polar residues" evidence="8">
    <location>
        <begin position="1713"/>
        <end position="1742"/>
    </location>
</feature>
<evidence type="ECO:0000256" key="3">
    <source>
        <dbReference type="ARBA" id="ARBA00022490"/>
    </source>
</evidence>
<feature type="region of interest" description="Disordered" evidence="8">
    <location>
        <begin position="1709"/>
        <end position="1743"/>
    </location>
</feature>
<evidence type="ECO:0000259" key="9">
    <source>
        <dbReference type="PROSITE" id="PS50002"/>
    </source>
</evidence>
<dbReference type="GO" id="GO:0005737">
    <property type="term" value="C:cytoplasm"/>
    <property type="evidence" value="ECO:0007669"/>
    <property type="project" value="UniProtKB-SubCell"/>
</dbReference>
<evidence type="ECO:0000256" key="8">
    <source>
        <dbReference type="SAM" id="MobiDB-lite"/>
    </source>
</evidence>
<dbReference type="InterPro" id="IPR016024">
    <property type="entry name" value="ARM-type_fold"/>
</dbReference>
<evidence type="ECO:0000256" key="5">
    <source>
        <dbReference type="ARBA" id="ARBA00022658"/>
    </source>
</evidence>
<dbReference type="Pfam" id="PF20422">
    <property type="entry name" value="DHR-2_Lobe_B"/>
    <property type="match status" value="1"/>
</dbReference>
<protein>
    <recommendedName>
        <fullName evidence="14">Dedicator of cytokinesis protein 1</fullName>
    </recommendedName>
</protein>
<feature type="compositionally biased region" description="Basic and acidic residues" evidence="8">
    <location>
        <begin position="1769"/>
        <end position="1780"/>
    </location>
</feature>
<dbReference type="CDD" id="cd11872">
    <property type="entry name" value="SH3_DOCK_AB"/>
    <property type="match status" value="1"/>
</dbReference>
<dbReference type="Gene3D" id="1.25.40.410">
    <property type="match status" value="1"/>
</dbReference>
<dbReference type="PANTHER" id="PTHR45653:SF10">
    <property type="entry name" value="MYOBLAST CITY, ISOFORM B"/>
    <property type="match status" value="1"/>
</dbReference>
<dbReference type="GO" id="GO:0005886">
    <property type="term" value="C:plasma membrane"/>
    <property type="evidence" value="ECO:0007669"/>
    <property type="project" value="TreeGrafter"/>
</dbReference>
<dbReference type="GO" id="GO:0031267">
    <property type="term" value="F:small GTPase binding"/>
    <property type="evidence" value="ECO:0007669"/>
    <property type="project" value="TreeGrafter"/>
</dbReference>
<feature type="compositionally biased region" description="Basic residues" evidence="8">
    <location>
        <begin position="1781"/>
        <end position="1791"/>
    </location>
</feature>
<dbReference type="PROSITE" id="PS50002">
    <property type="entry name" value="SH3"/>
    <property type="match status" value="1"/>
</dbReference>
<dbReference type="SMART" id="SM00326">
    <property type="entry name" value="SH3"/>
    <property type="match status" value="1"/>
</dbReference>
<keyword evidence="4" id="KW-0597">Phosphoprotein</keyword>
<dbReference type="InterPro" id="IPR036028">
    <property type="entry name" value="SH3-like_dom_sf"/>
</dbReference>
<dbReference type="GO" id="GO:0007264">
    <property type="term" value="P:small GTPase-mediated signal transduction"/>
    <property type="evidence" value="ECO:0007669"/>
    <property type="project" value="InterPro"/>
</dbReference>
<dbReference type="SUPFAM" id="SSF50044">
    <property type="entry name" value="SH3-domain"/>
    <property type="match status" value="1"/>
</dbReference>
<dbReference type="Pfam" id="PF06920">
    <property type="entry name" value="DHR-2_Lobe_A"/>
    <property type="match status" value="1"/>
</dbReference>
<feature type="region of interest" description="Disordered" evidence="8">
    <location>
        <begin position="1765"/>
        <end position="1814"/>
    </location>
</feature>
<evidence type="ECO:0000256" key="7">
    <source>
        <dbReference type="PROSITE-ProRule" id="PRU00983"/>
    </source>
</evidence>
<accession>A0A9P0FAK3</accession>
<dbReference type="PROSITE" id="PS51651">
    <property type="entry name" value="DOCKER"/>
    <property type="match status" value="1"/>
</dbReference>
<feature type="compositionally biased region" description="Low complexity" evidence="8">
    <location>
        <begin position="1802"/>
        <end position="1814"/>
    </location>
</feature>
<dbReference type="InterPro" id="IPR035892">
    <property type="entry name" value="C2_domain_sf"/>
</dbReference>
<dbReference type="Proteomes" id="UP001152759">
    <property type="component" value="Chromosome 9"/>
</dbReference>
<dbReference type="SUPFAM" id="SSF48371">
    <property type="entry name" value="ARM repeat"/>
    <property type="match status" value="1"/>
</dbReference>
<evidence type="ECO:0000256" key="1">
    <source>
        <dbReference type="ARBA" id="ARBA00004496"/>
    </source>
</evidence>
<dbReference type="GO" id="GO:0016477">
    <property type="term" value="P:cell migration"/>
    <property type="evidence" value="ECO:0007669"/>
    <property type="project" value="TreeGrafter"/>
</dbReference>
<comment type="subcellular location">
    <subcellularLocation>
        <location evidence="1">Cytoplasm</location>
    </subcellularLocation>
</comment>
<evidence type="ECO:0000259" key="11">
    <source>
        <dbReference type="PROSITE" id="PS51651"/>
    </source>
</evidence>
<feature type="region of interest" description="Disordered" evidence="8">
    <location>
        <begin position="1873"/>
        <end position="1973"/>
    </location>
</feature>
<dbReference type="Gene3D" id="1.20.58.740">
    <property type="match status" value="1"/>
</dbReference>
<sequence length="1973" mass="225948">MASKWAPVLDKQRYAIAIHNFQDDGPNRLKLTVGESVHILEELDDWYYGSSTKNKTAKGVFPKCYVHIMESLPEKMGPTETTLKQPQLVQEITMVLREWGSIWKQLYITHSPNFKTIEHKMYELIRFRSQILSGTLPVDEMKEIKQLVTSTIDTGNKILGLDMVVRDEHGNLLNPDKTSTIELYWQHLQASERIQREITEPSRKPNKITSQKYSHTIFMAVRNFVCKISEDAELLFTLYDAKQQKSFTENFVVQWHQDNAASDINHFYYNLRVLFSDLGSRDLSREKVYLVCYVVRVGALDSNSKHKSISPSHCVRRPFGVAALDITLYLTGNLDSDEDKRHFLPFLACDKDNLDGTLKRLISIKELTQKDHKGQGVYVSFKLLDGDLKQVREENPHLVVGSVAVARKMGFPEIILPGDVRNDLYLTLVNGEFSKGSKSTDKNVEVTVQVCNEKGVPIQGVIVKGGGVPPQNEYKSMVYYHEDKPRWNESFKIAVPIEDFKQCHLKFTFKHRSSNETKDKSEKPYAMSFVPLMQPNGTTLPDTEHELRVYKIDHKKFDPTDISYLSLTSKNSGLIDNSNKSPTVVDGLTLCSKDSFIIYTNVCSTKLTQNENLLGLLNWTSHPDRLSDSLAALMKVDGEEIVKFLQDVLDALFNILMQNSDSDLYDNMVFECLLHIIGLVSDRKYQHFQPVLDLYIRESFCATLAYNKLMVVLQYLINDIDLADGSDKNLLLKTMKSIQYVMKFIIRSRILFSNLNAGKGQQQFEISLKQLLDSLVEIMRLNTDSVLLVQAACLKFLPSTIPDVLTAFSASDLSDFFKQLINKVPSGRLTKQKMMTISDLVHSPLFLDPSPRAILLPTITSKVKELLEARDENDPKVSLTDFLHVKARSSIEFRNKTKSVAKIAKVLGEIGYKTATCDSVKDLHEELELCVKILSDIMNLLFKLESVSTANDIREIMLSILRTVIQTSIALDRETPMVGNLVAIMLSVFRQMSADHFDIYIKHFVTRIDMLDFLMEILLVFKDLVSRPVYPRDWCEMIMLQNSIILKSLRYFSHTIRDYFSVNFEHQAWNNFFHCAVAFLTQPYLQLETFSANKRWRIISRYKDMRRETGFEIRSMWFNLGQNKVQFVPGLVGSFLEMTLIPEAELRRATIPIFFDMMQCEFYSNRDGLLDSKKDSTHIKANFNEFENEMIAKLDNLVEGGRGDEQYKDLFYFIMMDLCKNHSTMRDLGTRFVKTVTRLMERLLEYRCIINDENKENRMSCTVNLLDFYSEINRKEMYIRYVNKLCDLHLECDNYTEAAYTLRLHSKLLSWSDSMLPPLLKSNKYPLCQTHRQLKDAIYRDMIIYFDKGKMWECALSICKELVQQYEDETYDYFQLSTLLRRMSQFYDNIMKQLRPEPEYFRVAYYGRGFPVFLQNKVFVYRGKEYERLSDFSSRTLNQLPNAELLNKLTPPGEEITESNNQYVQINKVDPVMDERKLRLSGKHISEQILRYYRVNNVQKFHFSRPFHRVDTALQDNTSSGSNSSGGDSSNVNEFASLWLERTVLVTSYPLPGILRWFPVTSTDTFHISPLRNAIETMEHANKSLRDLVLAHTTDPSMPINTLSMKLNGIVDAAVMGGVNNYEKAFFIPEYMNAHPEDAPLIAKLKDLMACQIPLLDVGVRIHGQRAPSSLQPFHQRLEQCFNDMKIHIEQTYGKKTCDIKFDGHKLRRHNTGGKNNVNSENRHSLNSTSSADLNQSSQSKPSLISANSLSSSIALFTSPVLANSSPSKTDKYATLGKKEKKEKKMRRNRTTSKVSLERDSLSSINSQQSSSTQWYTSNIDTDAVSVASSNFSSPVYELRQELTSKRPLRSEVEKEKRLSRPLSGQFKINSISSASLNNGSNRDSIATTDSTASEEDSVPPPLPVKLREADYCNLPDISDGSDTYKHVPAPKHSTPVKAKPPPPEPVEDSLVADSVPPPTPPPKRPYLKPPVS</sequence>
<dbReference type="Pfam" id="PF23554">
    <property type="entry name" value="TPR_DOCK"/>
    <property type="match status" value="2"/>
</dbReference>
<keyword evidence="2 6" id="KW-0728">SH3 domain</keyword>
<dbReference type="InterPro" id="IPR032376">
    <property type="entry name" value="DOCK_N"/>
</dbReference>
<evidence type="ECO:0000313" key="13">
    <source>
        <dbReference type="Proteomes" id="UP001152759"/>
    </source>
</evidence>
<dbReference type="Gene3D" id="2.60.40.150">
    <property type="entry name" value="C2 domain"/>
    <property type="match status" value="1"/>
</dbReference>
<evidence type="ECO:0008006" key="14">
    <source>
        <dbReference type="Google" id="ProtNLM"/>
    </source>
</evidence>
<dbReference type="InterPro" id="IPR043161">
    <property type="entry name" value="DOCK_C_lobe_A"/>
</dbReference>
<dbReference type="EMBL" id="OU963870">
    <property type="protein sequence ID" value="CAH0395416.1"/>
    <property type="molecule type" value="Genomic_DNA"/>
</dbReference>
<evidence type="ECO:0000256" key="2">
    <source>
        <dbReference type="ARBA" id="ARBA00022443"/>
    </source>
</evidence>
<dbReference type="Gene3D" id="2.30.30.40">
    <property type="entry name" value="SH3 Domains"/>
    <property type="match status" value="1"/>
</dbReference>
<dbReference type="InterPro" id="IPR056372">
    <property type="entry name" value="TPR_DOCK"/>
</dbReference>
<evidence type="ECO:0000256" key="4">
    <source>
        <dbReference type="ARBA" id="ARBA00022553"/>
    </source>
</evidence>
<evidence type="ECO:0000256" key="6">
    <source>
        <dbReference type="PROSITE-ProRule" id="PRU00192"/>
    </source>
</evidence>
<feature type="compositionally biased region" description="Polar residues" evidence="8">
    <location>
        <begin position="1873"/>
        <end position="1892"/>
    </location>
</feature>
<feature type="domain" description="SH3" evidence="9">
    <location>
        <begin position="10"/>
        <end position="71"/>
    </location>
</feature>
<feature type="domain" description="DOCKER" evidence="11">
    <location>
        <begin position="1269"/>
        <end position="1698"/>
    </location>
</feature>
<dbReference type="KEGG" id="btab:109044144"/>
<dbReference type="GO" id="GO:0007520">
    <property type="term" value="P:myoblast fusion"/>
    <property type="evidence" value="ECO:0007669"/>
    <property type="project" value="TreeGrafter"/>
</dbReference>
<gene>
    <name evidence="12" type="ORF">BEMITA_LOCUS13600</name>
</gene>
<dbReference type="InterPro" id="IPR026791">
    <property type="entry name" value="DOCK"/>
</dbReference>
<name>A0A9P0FAK3_BEMTA</name>
<dbReference type="PROSITE" id="PS51650">
    <property type="entry name" value="C2_DOCK"/>
    <property type="match status" value="1"/>
</dbReference>
<dbReference type="InterPro" id="IPR046773">
    <property type="entry name" value="DOCKER_Lobe_C"/>
</dbReference>
<dbReference type="InterPro" id="IPR046769">
    <property type="entry name" value="DOCKER_Lobe_A"/>
</dbReference>
<dbReference type="InterPro" id="IPR001452">
    <property type="entry name" value="SH3_domain"/>
</dbReference>
<evidence type="ECO:0000259" key="10">
    <source>
        <dbReference type="PROSITE" id="PS51650"/>
    </source>
</evidence>
<dbReference type="FunFam" id="1.20.58.740:FF:000004">
    <property type="entry name" value="Dedicator of cytokinesis protein 1"/>
    <property type="match status" value="1"/>
</dbReference>
<dbReference type="Pfam" id="PF20421">
    <property type="entry name" value="DHR-2_Lobe_C"/>
    <property type="match status" value="1"/>
</dbReference>
<dbReference type="Pfam" id="PF16172">
    <property type="entry name" value="DOCK_N"/>
    <property type="match status" value="1"/>
</dbReference>
<keyword evidence="3" id="KW-0963">Cytoplasm</keyword>
<evidence type="ECO:0000313" key="12">
    <source>
        <dbReference type="EMBL" id="CAH0395416.1"/>
    </source>
</evidence>
<dbReference type="Pfam" id="PF14429">
    <property type="entry name" value="DOCK-C2"/>
    <property type="match status" value="1"/>
</dbReference>
<dbReference type="GO" id="GO:0005085">
    <property type="term" value="F:guanyl-nucleotide exchange factor activity"/>
    <property type="evidence" value="ECO:0007669"/>
    <property type="project" value="UniProtKB-KW"/>
</dbReference>
<keyword evidence="13" id="KW-1185">Reference proteome</keyword>
<dbReference type="InterPro" id="IPR042455">
    <property type="entry name" value="DOCK_N_sub1"/>
</dbReference>
<reference evidence="12" key="1">
    <citation type="submission" date="2021-12" db="EMBL/GenBank/DDBJ databases">
        <authorList>
            <person name="King R."/>
        </authorList>
    </citation>
    <scope>NUCLEOTIDE SEQUENCE</scope>
</reference>
<feature type="compositionally biased region" description="Pro residues" evidence="8">
    <location>
        <begin position="1956"/>
        <end position="1973"/>
    </location>
</feature>
<keyword evidence="5" id="KW-0344">Guanine-nucleotide releasing factor</keyword>
<dbReference type="InterPro" id="IPR027357">
    <property type="entry name" value="DOCKER_dom"/>
</dbReference>